<evidence type="ECO:0000256" key="2">
    <source>
        <dbReference type="SAM" id="MobiDB-lite"/>
    </source>
</evidence>
<proteinExistence type="predicted"/>
<dbReference type="Gene3D" id="2.60.260.20">
    <property type="entry name" value="Urease metallochaperone UreE, N-terminal domain"/>
    <property type="match status" value="1"/>
</dbReference>
<evidence type="ECO:0000313" key="4">
    <source>
        <dbReference type="EMBL" id="CAE7631580.1"/>
    </source>
</evidence>
<dbReference type="SMART" id="SM00271">
    <property type="entry name" value="DnaJ"/>
    <property type="match status" value="1"/>
</dbReference>
<dbReference type="InterPro" id="IPR052758">
    <property type="entry name" value="SRC_co-chaperone"/>
</dbReference>
<dbReference type="InterPro" id="IPR036869">
    <property type="entry name" value="J_dom_sf"/>
</dbReference>
<dbReference type="CDD" id="cd06257">
    <property type="entry name" value="DnaJ"/>
    <property type="match status" value="1"/>
</dbReference>
<reference evidence="4" key="1">
    <citation type="submission" date="2021-02" db="EMBL/GenBank/DDBJ databases">
        <authorList>
            <person name="Dougan E. K."/>
            <person name="Rhodes N."/>
            <person name="Thang M."/>
            <person name="Chan C."/>
        </authorList>
    </citation>
    <scope>NUCLEOTIDE SEQUENCE</scope>
</reference>
<organism evidence="4 5">
    <name type="scientific">Symbiodinium necroappetens</name>
    <dbReference type="NCBI Taxonomy" id="1628268"/>
    <lineage>
        <taxon>Eukaryota</taxon>
        <taxon>Sar</taxon>
        <taxon>Alveolata</taxon>
        <taxon>Dinophyceae</taxon>
        <taxon>Suessiales</taxon>
        <taxon>Symbiodiniaceae</taxon>
        <taxon>Symbiodinium</taxon>
    </lineage>
</organism>
<feature type="compositionally biased region" description="Basic and acidic residues" evidence="2">
    <location>
        <begin position="254"/>
        <end position="270"/>
    </location>
</feature>
<evidence type="ECO:0000256" key="1">
    <source>
        <dbReference type="SAM" id="Coils"/>
    </source>
</evidence>
<protein>
    <submittedName>
        <fullName evidence="4">Sec63 protein</fullName>
    </submittedName>
</protein>
<feature type="coiled-coil region" evidence="1">
    <location>
        <begin position="41"/>
        <end position="68"/>
    </location>
</feature>
<dbReference type="PRINTS" id="PR00625">
    <property type="entry name" value="JDOMAIN"/>
</dbReference>
<sequence length="280" mass="32255">MALASFDGDFSFSQESIARLGDRAGSSKLTEASKQLKQSKAFQAQLRLEELLKEYSEERDKKRVTLDQSFTPDDADFSAAKAYDYDRSTNYYEILGIDEYAPPDEVNRAYKRLSLVYHPDKTKGMSAQQQEDYETIFISVKNAHLVLGDQPTRRQYDKDRDQDRAKEVVSGVKAPSSQHVDLTEVLKRISEMQRQGFLGLIGSPCRLETFFYGTHKAVSRERRIKDFYAGMINQEHVYRFHVPRGARDPWELTFKEQGDHNPDTRPDSVKFRNKLSSSGR</sequence>
<evidence type="ECO:0000259" key="3">
    <source>
        <dbReference type="PROSITE" id="PS50076"/>
    </source>
</evidence>
<feature type="domain" description="J" evidence="3">
    <location>
        <begin position="90"/>
        <end position="160"/>
    </location>
</feature>
<comment type="caution">
    <text evidence="4">The sequence shown here is derived from an EMBL/GenBank/DDBJ whole genome shotgun (WGS) entry which is preliminary data.</text>
</comment>
<dbReference type="PROSITE" id="PS50076">
    <property type="entry name" value="DNAJ_2"/>
    <property type="match status" value="1"/>
</dbReference>
<dbReference type="PANTHER" id="PTHR44200:SF1">
    <property type="entry name" value="DNAJ HOMOLOG SUBFAMILY C MEMBER 7"/>
    <property type="match status" value="1"/>
</dbReference>
<keyword evidence="5" id="KW-1185">Reference proteome</keyword>
<dbReference type="InterPro" id="IPR001623">
    <property type="entry name" value="DnaJ_domain"/>
</dbReference>
<dbReference type="Pfam" id="PF00226">
    <property type="entry name" value="DnaJ"/>
    <property type="match status" value="1"/>
</dbReference>
<dbReference type="AlphaFoldDB" id="A0A812VC96"/>
<dbReference type="Proteomes" id="UP000601435">
    <property type="component" value="Unassembled WGS sequence"/>
</dbReference>
<evidence type="ECO:0000313" key="5">
    <source>
        <dbReference type="Proteomes" id="UP000601435"/>
    </source>
</evidence>
<dbReference type="PANTHER" id="PTHR44200">
    <property type="entry name" value="DNAJ HOMOLOG SUBFAMILY C MEMBER 7"/>
    <property type="match status" value="1"/>
</dbReference>
<gene>
    <name evidence="4" type="primary">sec63</name>
    <name evidence="4" type="ORF">SNEC2469_LOCUS17794</name>
</gene>
<accession>A0A812VC96</accession>
<feature type="region of interest" description="Disordered" evidence="2">
    <location>
        <begin position="254"/>
        <end position="280"/>
    </location>
</feature>
<name>A0A812VC96_9DINO</name>
<dbReference type="OrthoDB" id="10250354at2759"/>
<keyword evidence="1" id="KW-0175">Coiled coil</keyword>
<dbReference type="SUPFAM" id="SSF46565">
    <property type="entry name" value="Chaperone J-domain"/>
    <property type="match status" value="1"/>
</dbReference>
<dbReference type="Gene3D" id="1.10.287.110">
    <property type="entry name" value="DnaJ domain"/>
    <property type="match status" value="1"/>
</dbReference>
<dbReference type="EMBL" id="CAJNJA010029605">
    <property type="protein sequence ID" value="CAE7631580.1"/>
    <property type="molecule type" value="Genomic_DNA"/>
</dbReference>